<organism evidence="3 4">
    <name type="scientific">Streptomonospora arabica</name>
    <dbReference type="NCBI Taxonomy" id="412417"/>
    <lineage>
        <taxon>Bacteria</taxon>
        <taxon>Bacillati</taxon>
        <taxon>Actinomycetota</taxon>
        <taxon>Actinomycetes</taxon>
        <taxon>Streptosporangiales</taxon>
        <taxon>Nocardiopsidaceae</taxon>
        <taxon>Streptomonospora</taxon>
    </lineage>
</organism>
<feature type="region of interest" description="Disordered" evidence="1">
    <location>
        <begin position="196"/>
        <end position="221"/>
    </location>
</feature>
<feature type="transmembrane region" description="Helical" evidence="2">
    <location>
        <begin position="12"/>
        <end position="34"/>
    </location>
</feature>
<dbReference type="Proteomes" id="UP001595858">
    <property type="component" value="Unassembled WGS sequence"/>
</dbReference>
<keyword evidence="2" id="KW-1133">Transmembrane helix</keyword>
<dbReference type="EMBL" id="JBHSIY010000006">
    <property type="protein sequence ID" value="MFC4866377.1"/>
    <property type="molecule type" value="Genomic_DNA"/>
</dbReference>
<keyword evidence="2" id="KW-0472">Membrane</keyword>
<evidence type="ECO:0000256" key="1">
    <source>
        <dbReference type="SAM" id="MobiDB-lite"/>
    </source>
</evidence>
<dbReference type="Pfam" id="PF10935">
    <property type="entry name" value="DUF2637"/>
    <property type="match status" value="1"/>
</dbReference>
<keyword evidence="4" id="KW-1185">Reference proteome</keyword>
<proteinExistence type="predicted"/>
<reference evidence="4" key="1">
    <citation type="journal article" date="2019" name="Int. J. Syst. Evol. Microbiol.">
        <title>The Global Catalogue of Microorganisms (GCM) 10K type strain sequencing project: providing services to taxonomists for standard genome sequencing and annotation.</title>
        <authorList>
            <consortium name="The Broad Institute Genomics Platform"/>
            <consortium name="The Broad Institute Genome Sequencing Center for Infectious Disease"/>
            <person name="Wu L."/>
            <person name="Ma J."/>
        </authorList>
    </citation>
    <scope>NUCLEOTIDE SEQUENCE [LARGE SCALE GENOMIC DNA]</scope>
    <source>
        <strain evidence="4">CGMCC 4.7304</strain>
    </source>
</reference>
<feature type="region of interest" description="Disordered" evidence="1">
    <location>
        <begin position="138"/>
        <end position="170"/>
    </location>
</feature>
<accession>A0ABV9SNA8</accession>
<evidence type="ECO:0000313" key="3">
    <source>
        <dbReference type="EMBL" id="MFC4866377.1"/>
    </source>
</evidence>
<feature type="transmembrane region" description="Helical" evidence="2">
    <location>
        <begin position="82"/>
        <end position="109"/>
    </location>
</feature>
<dbReference type="InterPro" id="IPR021235">
    <property type="entry name" value="DUF2637"/>
</dbReference>
<protein>
    <submittedName>
        <fullName evidence="3">DUF2637 domain-containing protein</fullName>
    </submittedName>
</protein>
<evidence type="ECO:0000313" key="4">
    <source>
        <dbReference type="Proteomes" id="UP001595858"/>
    </source>
</evidence>
<comment type="caution">
    <text evidence="3">The sequence shown here is derived from an EMBL/GenBank/DDBJ whole genome shotgun (WGS) entry which is preliminary data.</text>
</comment>
<dbReference type="RefSeq" id="WP_386699318.1">
    <property type="nucleotide sequence ID" value="NZ_BAAAQI010000001.1"/>
</dbReference>
<keyword evidence="2" id="KW-0812">Transmembrane</keyword>
<evidence type="ECO:0000256" key="2">
    <source>
        <dbReference type="SAM" id="Phobius"/>
    </source>
</evidence>
<name>A0ABV9SNA8_9ACTN</name>
<gene>
    <name evidence="3" type="ORF">ACFPCZ_07020</name>
</gene>
<sequence length="221" mass="23771">MFELALRHGEPAWRAGLFPVSVDGMIVAASLSLLSDARQGRRRGSAAVVLGAAGPASSRNPPGAADWQVSGRLRRHVLLKRTLTGGSIAGLGFGLVFGTTGALLAGLAMDRGRYRSHHRRHRRCCEWTRGRAHRVGGWLHPPSRSTASRASVRRLLDPPPVPRRTGAIRSPADAAASLRFRPSTCPTPGCVSARFVRGHRGGPPRDRARVQGPGARWARRS</sequence>